<feature type="domain" description="Ketoreductase" evidence="3">
    <location>
        <begin position="15"/>
        <end position="190"/>
    </location>
</feature>
<dbReference type="InterPro" id="IPR002347">
    <property type="entry name" value="SDR_fam"/>
</dbReference>
<dbReference type="GO" id="GO:0016491">
    <property type="term" value="F:oxidoreductase activity"/>
    <property type="evidence" value="ECO:0007669"/>
    <property type="project" value="UniProtKB-KW"/>
</dbReference>
<dbReference type="InterPro" id="IPR020904">
    <property type="entry name" value="Sc_DH/Rdtase_CS"/>
</dbReference>
<comment type="similarity">
    <text evidence="1">Belongs to the short-chain dehydrogenases/reductases (SDR) family.</text>
</comment>
<dbReference type="PRINTS" id="PR00080">
    <property type="entry name" value="SDRFAMILY"/>
</dbReference>
<evidence type="ECO:0000313" key="4">
    <source>
        <dbReference type="EMBL" id="SDQ24259.1"/>
    </source>
</evidence>
<dbReference type="Proteomes" id="UP000182690">
    <property type="component" value="Unassembled WGS sequence"/>
</dbReference>
<dbReference type="InterPro" id="IPR057326">
    <property type="entry name" value="KR_dom"/>
</dbReference>
<evidence type="ECO:0000313" key="5">
    <source>
        <dbReference type="Proteomes" id="UP000182690"/>
    </source>
</evidence>
<dbReference type="CDD" id="cd05233">
    <property type="entry name" value="SDR_c"/>
    <property type="match status" value="1"/>
</dbReference>
<proteinExistence type="inferred from homology"/>
<organism evidence="4 5">
    <name type="scientific">Leucobacter chromiiresistens</name>
    <dbReference type="NCBI Taxonomy" id="1079994"/>
    <lineage>
        <taxon>Bacteria</taxon>
        <taxon>Bacillati</taxon>
        <taxon>Actinomycetota</taxon>
        <taxon>Actinomycetes</taxon>
        <taxon>Micrococcales</taxon>
        <taxon>Microbacteriaceae</taxon>
        <taxon>Leucobacter</taxon>
    </lineage>
</organism>
<gene>
    <name evidence="4" type="ORF">SAMN04488565_1573</name>
</gene>
<dbReference type="Gene3D" id="3.40.50.720">
    <property type="entry name" value="NAD(P)-binding Rossmann-like Domain"/>
    <property type="match status" value="1"/>
</dbReference>
<dbReference type="AlphaFoldDB" id="A0A1H0ZA12"/>
<evidence type="ECO:0000256" key="2">
    <source>
        <dbReference type="ARBA" id="ARBA00023002"/>
    </source>
</evidence>
<evidence type="ECO:0000256" key="1">
    <source>
        <dbReference type="ARBA" id="ARBA00006484"/>
    </source>
</evidence>
<dbReference type="InterPro" id="IPR036291">
    <property type="entry name" value="NAD(P)-bd_dom_sf"/>
</dbReference>
<dbReference type="PRINTS" id="PR00081">
    <property type="entry name" value="GDHRDH"/>
</dbReference>
<dbReference type="PROSITE" id="PS00061">
    <property type="entry name" value="ADH_SHORT"/>
    <property type="match status" value="1"/>
</dbReference>
<dbReference type="Pfam" id="PF13561">
    <property type="entry name" value="adh_short_C2"/>
    <property type="match status" value="1"/>
</dbReference>
<evidence type="ECO:0000259" key="3">
    <source>
        <dbReference type="SMART" id="SM00822"/>
    </source>
</evidence>
<dbReference type="RefSeq" id="WP_074690102.1">
    <property type="nucleotide sequence ID" value="NZ_FNKB01000001.1"/>
</dbReference>
<sequence>MHHEALRDLFSLDGRRALVTGGSSGIGRAIAVALADAGAHVVVAARTRATLDAAVAEIAGRGGAAEGIVADLAARSGAHALADRVGDVDVLVNSAGVNLRPPLPDLTEEVWDATMRVNLDAPFILGQRLAPGMAERGYGRIIHISSQQAQRPFASSGAYGVSKAGVEALARSQAEAWSPRGVTANVLVPGFVRTALNERLASDPAAVRALEARTLIGRNGAPEDFAAPAVFLAGPGAAYVTGQAIPVDGGFSVH</sequence>
<name>A0A1H0ZA12_9MICO</name>
<dbReference type="STRING" id="1079994.SAMN04488565_1573"/>
<dbReference type="OrthoDB" id="286404at2"/>
<protein>
    <submittedName>
        <fullName evidence="4">Gluconate 5-dehydrogenase</fullName>
    </submittedName>
</protein>
<dbReference type="PANTHER" id="PTHR43943:SF2">
    <property type="entry name" value="DEHYDROGENASE_REDUCTASE 4"/>
    <property type="match status" value="1"/>
</dbReference>
<accession>A0A1H0ZA12</accession>
<dbReference type="PANTHER" id="PTHR43943">
    <property type="entry name" value="DEHYDROGENASE/REDUCTASE (SDR FAMILY) MEMBER 4"/>
    <property type="match status" value="1"/>
</dbReference>
<dbReference type="eggNOG" id="COG1028">
    <property type="taxonomic scope" value="Bacteria"/>
</dbReference>
<dbReference type="EMBL" id="FNKB01000001">
    <property type="protein sequence ID" value="SDQ24259.1"/>
    <property type="molecule type" value="Genomic_DNA"/>
</dbReference>
<reference evidence="4 5" key="1">
    <citation type="submission" date="2016-10" db="EMBL/GenBank/DDBJ databases">
        <authorList>
            <person name="de Groot N.N."/>
        </authorList>
    </citation>
    <scope>NUCLEOTIDE SEQUENCE [LARGE SCALE GENOMIC DNA]</scope>
    <source>
        <strain evidence="4 5">DSM 22788</strain>
    </source>
</reference>
<dbReference type="SMART" id="SM00822">
    <property type="entry name" value="PKS_KR"/>
    <property type="match status" value="1"/>
</dbReference>
<dbReference type="SUPFAM" id="SSF51735">
    <property type="entry name" value="NAD(P)-binding Rossmann-fold domains"/>
    <property type="match status" value="1"/>
</dbReference>
<dbReference type="FunFam" id="3.40.50.720:FF:000084">
    <property type="entry name" value="Short-chain dehydrogenase reductase"/>
    <property type="match status" value="1"/>
</dbReference>
<keyword evidence="2" id="KW-0560">Oxidoreductase</keyword>